<evidence type="ECO:0000256" key="1">
    <source>
        <dbReference type="SAM" id="SignalP"/>
    </source>
</evidence>
<evidence type="ECO:0000313" key="3">
    <source>
        <dbReference type="Proteomes" id="UP000830116"/>
    </source>
</evidence>
<keyword evidence="3" id="KW-1185">Reference proteome</keyword>
<proteinExistence type="predicted"/>
<sequence>MSFLIGLIAMMGLAQAADPAKCTDLVERYENTQIQRIWAADIQSCFFSIIPLDAYKDLIYRDYMFTSDGELMVFNSFGSGDESLTTGAREFYMFPRPVEEITHSWDFDKQELTVQHVTGDKFIFDIRKARLKSMTRGNVTVADYVEPKNRGGVEISNFQGILFDGGFKRGSAPTGNGNATSYFKDVNNKSCAVKNSEVFKYTSDGDIHLKFESDKAVMAFIKQRCPGLKL</sequence>
<organism evidence="2 3">
    <name type="scientific">Bdellovibrio reynosensis</name>
    <dbReference type="NCBI Taxonomy" id="2835041"/>
    <lineage>
        <taxon>Bacteria</taxon>
        <taxon>Pseudomonadati</taxon>
        <taxon>Bdellovibrionota</taxon>
        <taxon>Bdellovibrionia</taxon>
        <taxon>Bdellovibrionales</taxon>
        <taxon>Pseudobdellovibrionaceae</taxon>
        <taxon>Bdellovibrio</taxon>
    </lineage>
</organism>
<evidence type="ECO:0000313" key="2">
    <source>
        <dbReference type="EMBL" id="UOF00448.1"/>
    </source>
</evidence>
<feature type="signal peptide" evidence="1">
    <location>
        <begin position="1"/>
        <end position="16"/>
    </location>
</feature>
<reference evidence="2" key="1">
    <citation type="submission" date="2022-03" db="EMBL/GenBank/DDBJ databases">
        <title>Genome Identification and Characterization of new species Bdellovibrio reynosense LBG001 sp. nov. from a Mexico soil sample.</title>
        <authorList>
            <person name="Camilli A."/>
            <person name="Ajao Y."/>
            <person name="Guo X."/>
        </authorList>
    </citation>
    <scope>NUCLEOTIDE SEQUENCE</scope>
    <source>
        <strain evidence="2">LBG001</strain>
    </source>
</reference>
<protein>
    <submittedName>
        <fullName evidence="2">Uncharacterized protein</fullName>
    </submittedName>
</protein>
<keyword evidence="1" id="KW-0732">Signal</keyword>
<accession>A0ABY4CAB5</accession>
<feature type="chain" id="PRO_5047154205" evidence="1">
    <location>
        <begin position="17"/>
        <end position="230"/>
    </location>
</feature>
<dbReference type="Proteomes" id="UP000830116">
    <property type="component" value="Chromosome"/>
</dbReference>
<gene>
    <name evidence="2" type="ORF">MNR06_12140</name>
</gene>
<dbReference type="RefSeq" id="WP_243536401.1">
    <property type="nucleotide sequence ID" value="NZ_CP093442.1"/>
</dbReference>
<dbReference type="EMBL" id="CP093442">
    <property type="protein sequence ID" value="UOF00448.1"/>
    <property type="molecule type" value="Genomic_DNA"/>
</dbReference>
<name>A0ABY4CAB5_9BACT</name>